<gene>
    <name evidence="4" type="ORF">SAMN05216377_102121</name>
</gene>
<dbReference type="InterPro" id="IPR010982">
    <property type="entry name" value="Lambda_DNA-bd_dom_sf"/>
</dbReference>
<evidence type="ECO:0000313" key="4">
    <source>
        <dbReference type="EMBL" id="SDE80058.1"/>
    </source>
</evidence>
<organism evidence="4 5">
    <name type="scientific">Pseudonocardia oroxyli</name>
    <dbReference type="NCBI Taxonomy" id="366584"/>
    <lineage>
        <taxon>Bacteria</taxon>
        <taxon>Bacillati</taxon>
        <taxon>Actinomycetota</taxon>
        <taxon>Actinomycetes</taxon>
        <taxon>Pseudonocardiales</taxon>
        <taxon>Pseudonocardiaceae</taxon>
        <taxon>Pseudonocardia</taxon>
    </lineage>
</organism>
<dbReference type="InterPro" id="IPR013096">
    <property type="entry name" value="Cupin_2"/>
</dbReference>
<dbReference type="RefSeq" id="WP_245707269.1">
    <property type="nucleotide sequence ID" value="NZ_FNBE01000002.1"/>
</dbReference>
<keyword evidence="5" id="KW-1185">Reference proteome</keyword>
<evidence type="ECO:0000256" key="2">
    <source>
        <dbReference type="SAM" id="MobiDB-lite"/>
    </source>
</evidence>
<dbReference type="InterPro" id="IPR011051">
    <property type="entry name" value="RmlC_Cupin_sf"/>
</dbReference>
<dbReference type="GO" id="GO:0003677">
    <property type="term" value="F:DNA binding"/>
    <property type="evidence" value="ECO:0007669"/>
    <property type="project" value="UniProtKB-KW"/>
</dbReference>
<sequence length="208" mass="22380">MEDEAVLHARVGATIRALREKSGLSMRELARRAGVSQPFLSQIERGASAPSMITTYRLAEALGEQPGALLPAPGEPVTVVRAGEGRAIPVANRPDAATGRALVMQPGTPLEVIEYVVAPGEYLEEWFALPGELAVYVVDGELEVEVEGRAPVVLGPRDLVSHSAALRHRWRVHGDAPVHLLLAIAHPPEGPARRPAARTAQLSDRERR</sequence>
<keyword evidence="1" id="KW-0238">DNA-binding</keyword>
<dbReference type="Gene3D" id="1.10.260.40">
    <property type="entry name" value="lambda repressor-like DNA-binding domains"/>
    <property type="match status" value="1"/>
</dbReference>
<dbReference type="PROSITE" id="PS50943">
    <property type="entry name" value="HTH_CROC1"/>
    <property type="match status" value="1"/>
</dbReference>
<dbReference type="Pfam" id="PF07883">
    <property type="entry name" value="Cupin_2"/>
    <property type="match status" value="1"/>
</dbReference>
<name>A0A1G7FW09_PSEOR</name>
<dbReference type="AlphaFoldDB" id="A0A1G7FW09"/>
<feature type="region of interest" description="Disordered" evidence="2">
    <location>
        <begin position="189"/>
        <end position="208"/>
    </location>
</feature>
<dbReference type="CDD" id="cd02209">
    <property type="entry name" value="cupin_XRE_C"/>
    <property type="match status" value="1"/>
</dbReference>
<dbReference type="SUPFAM" id="SSF47413">
    <property type="entry name" value="lambda repressor-like DNA-binding domains"/>
    <property type="match status" value="1"/>
</dbReference>
<evidence type="ECO:0000313" key="5">
    <source>
        <dbReference type="Proteomes" id="UP000198967"/>
    </source>
</evidence>
<evidence type="ECO:0000256" key="1">
    <source>
        <dbReference type="ARBA" id="ARBA00023125"/>
    </source>
</evidence>
<evidence type="ECO:0000259" key="3">
    <source>
        <dbReference type="PROSITE" id="PS50943"/>
    </source>
</evidence>
<accession>A0A1G7FW09</accession>
<dbReference type="GO" id="GO:0005829">
    <property type="term" value="C:cytosol"/>
    <property type="evidence" value="ECO:0007669"/>
    <property type="project" value="TreeGrafter"/>
</dbReference>
<dbReference type="Proteomes" id="UP000198967">
    <property type="component" value="Unassembled WGS sequence"/>
</dbReference>
<dbReference type="STRING" id="366584.SAMN05216377_102121"/>
<dbReference type="Pfam" id="PF01381">
    <property type="entry name" value="HTH_3"/>
    <property type="match status" value="1"/>
</dbReference>
<dbReference type="PANTHER" id="PTHR46797:SF1">
    <property type="entry name" value="METHYLPHOSPHONATE SYNTHASE"/>
    <property type="match status" value="1"/>
</dbReference>
<dbReference type="GO" id="GO:0003700">
    <property type="term" value="F:DNA-binding transcription factor activity"/>
    <property type="evidence" value="ECO:0007669"/>
    <property type="project" value="TreeGrafter"/>
</dbReference>
<dbReference type="Gene3D" id="2.60.120.10">
    <property type="entry name" value="Jelly Rolls"/>
    <property type="match status" value="1"/>
</dbReference>
<dbReference type="EMBL" id="FNBE01000002">
    <property type="protein sequence ID" value="SDE80058.1"/>
    <property type="molecule type" value="Genomic_DNA"/>
</dbReference>
<dbReference type="SMART" id="SM00530">
    <property type="entry name" value="HTH_XRE"/>
    <property type="match status" value="1"/>
</dbReference>
<dbReference type="CDD" id="cd00093">
    <property type="entry name" value="HTH_XRE"/>
    <property type="match status" value="1"/>
</dbReference>
<dbReference type="SUPFAM" id="SSF51182">
    <property type="entry name" value="RmlC-like cupins"/>
    <property type="match status" value="1"/>
</dbReference>
<dbReference type="InterPro" id="IPR050807">
    <property type="entry name" value="TransReg_Diox_bact_type"/>
</dbReference>
<protein>
    <submittedName>
        <fullName evidence="4">Transcriptional regulator, XRE family with cupin sensor</fullName>
    </submittedName>
</protein>
<feature type="domain" description="HTH cro/C1-type" evidence="3">
    <location>
        <begin position="15"/>
        <end position="69"/>
    </location>
</feature>
<dbReference type="PANTHER" id="PTHR46797">
    <property type="entry name" value="HTH-TYPE TRANSCRIPTIONAL REGULATOR"/>
    <property type="match status" value="1"/>
</dbReference>
<proteinExistence type="predicted"/>
<dbReference type="InterPro" id="IPR001387">
    <property type="entry name" value="Cro/C1-type_HTH"/>
</dbReference>
<dbReference type="InterPro" id="IPR014710">
    <property type="entry name" value="RmlC-like_jellyroll"/>
</dbReference>
<reference evidence="4 5" key="1">
    <citation type="submission" date="2016-10" db="EMBL/GenBank/DDBJ databases">
        <authorList>
            <person name="de Groot N.N."/>
        </authorList>
    </citation>
    <scope>NUCLEOTIDE SEQUENCE [LARGE SCALE GENOMIC DNA]</scope>
    <source>
        <strain evidence="4 5">CGMCC 4.3143</strain>
    </source>
</reference>